<dbReference type="SMR" id="A0A1X2G8M9"/>
<dbReference type="GO" id="GO:0003723">
    <property type="term" value="F:RNA binding"/>
    <property type="evidence" value="ECO:0007669"/>
    <property type="project" value="InterPro"/>
</dbReference>
<dbReference type="EC" id="4.6.1.19" evidence="2"/>
<organism evidence="7 8">
    <name type="scientific">Hesseltinella vesiculosa</name>
    <dbReference type="NCBI Taxonomy" id="101127"/>
    <lineage>
        <taxon>Eukaryota</taxon>
        <taxon>Fungi</taxon>
        <taxon>Fungi incertae sedis</taxon>
        <taxon>Mucoromycota</taxon>
        <taxon>Mucoromycotina</taxon>
        <taxon>Mucoromycetes</taxon>
        <taxon>Mucorales</taxon>
        <taxon>Cunninghamellaceae</taxon>
        <taxon>Hesseltinella</taxon>
    </lineage>
</organism>
<dbReference type="OrthoDB" id="435754at2759"/>
<dbReference type="EMBL" id="MCGT01000031">
    <property type="protein sequence ID" value="ORX47950.1"/>
    <property type="molecule type" value="Genomic_DNA"/>
</dbReference>
<dbReference type="GO" id="GO:0006401">
    <property type="term" value="P:RNA catabolic process"/>
    <property type="evidence" value="ECO:0007669"/>
    <property type="project" value="TreeGrafter"/>
</dbReference>
<gene>
    <name evidence="7" type="ORF">DM01DRAFT_1385633</name>
</gene>
<dbReference type="Gene3D" id="3.90.730.10">
    <property type="entry name" value="Ribonuclease T2-like"/>
    <property type="match status" value="1"/>
</dbReference>
<dbReference type="Pfam" id="PF00445">
    <property type="entry name" value="Ribonuclease_T2"/>
    <property type="match status" value="1"/>
</dbReference>
<keyword evidence="6" id="KW-0732">Signal</keyword>
<feature type="active site" evidence="4">
    <location>
        <position position="137"/>
    </location>
</feature>
<evidence type="ECO:0000256" key="3">
    <source>
        <dbReference type="ARBA" id="ARBA00023157"/>
    </source>
</evidence>
<feature type="active site" evidence="4">
    <location>
        <position position="77"/>
    </location>
</feature>
<evidence type="ECO:0000256" key="5">
    <source>
        <dbReference type="RuleBase" id="RU004328"/>
    </source>
</evidence>
<dbReference type="InterPro" id="IPR001568">
    <property type="entry name" value="RNase_T2-like"/>
</dbReference>
<name>A0A1X2G8M9_9FUNG</name>
<dbReference type="Proteomes" id="UP000242146">
    <property type="component" value="Unassembled WGS sequence"/>
</dbReference>
<dbReference type="CDD" id="cd01061">
    <property type="entry name" value="RNase_T2_euk"/>
    <property type="match status" value="1"/>
</dbReference>
<evidence type="ECO:0000256" key="6">
    <source>
        <dbReference type="SAM" id="SignalP"/>
    </source>
</evidence>
<comment type="caution">
    <text evidence="7">The sequence shown here is derived from an EMBL/GenBank/DDBJ whole genome shotgun (WGS) entry which is preliminary data.</text>
</comment>
<evidence type="ECO:0000313" key="8">
    <source>
        <dbReference type="Proteomes" id="UP000242146"/>
    </source>
</evidence>
<dbReference type="GO" id="GO:0005576">
    <property type="term" value="C:extracellular region"/>
    <property type="evidence" value="ECO:0007669"/>
    <property type="project" value="TreeGrafter"/>
</dbReference>
<feature type="chain" id="PRO_5012687999" description="ribonuclease T2" evidence="6">
    <location>
        <begin position="19"/>
        <end position="268"/>
    </location>
</feature>
<dbReference type="PANTHER" id="PTHR11240">
    <property type="entry name" value="RIBONUCLEASE T2"/>
    <property type="match status" value="1"/>
</dbReference>
<evidence type="ECO:0000256" key="4">
    <source>
        <dbReference type="PIRSR" id="PIRSR633697-1"/>
    </source>
</evidence>
<dbReference type="SUPFAM" id="SSF55895">
    <property type="entry name" value="Ribonuclease Rh-like"/>
    <property type="match status" value="1"/>
</dbReference>
<comment type="similarity">
    <text evidence="1 5">Belongs to the RNase T2 family.</text>
</comment>
<keyword evidence="3" id="KW-1015">Disulfide bond</keyword>
<dbReference type="InterPro" id="IPR033130">
    <property type="entry name" value="RNase_T2_His_AS_2"/>
</dbReference>
<accession>A0A1X2G8M9</accession>
<dbReference type="GO" id="GO:0033897">
    <property type="term" value="F:ribonuclease T2 activity"/>
    <property type="evidence" value="ECO:0007669"/>
    <property type="project" value="UniProtKB-EC"/>
</dbReference>
<dbReference type="AlphaFoldDB" id="A0A1X2G8M9"/>
<keyword evidence="8" id="KW-1185">Reference proteome</keyword>
<evidence type="ECO:0000256" key="1">
    <source>
        <dbReference type="ARBA" id="ARBA00007469"/>
    </source>
</evidence>
<evidence type="ECO:0000313" key="7">
    <source>
        <dbReference type="EMBL" id="ORX47950.1"/>
    </source>
</evidence>
<dbReference type="PROSITE" id="PS00531">
    <property type="entry name" value="RNASE_T2_2"/>
    <property type="match status" value="1"/>
</dbReference>
<proteinExistence type="inferred from homology"/>
<feature type="signal peptide" evidence="6">
    <location>
        <begin position="1"/>
        <end position="18"/>
    </location>
</feature>
<protein>
    <recommendedName>
        <fullName evidence="2">ribonuclease T2</fullName>
        <ecNumber evidence="2">4.6.1.19</ecNumber>
    </recommendedName>
</protein>
<reference evidence="7 8" key="1">
    <citation type="submission" date="2016-07" db="EMBL/GenBank/DDBJ databases">
        <title>Pervasive Adenine N6-methylation of Active Genes in Fungi.</title>
        <authorList>
            <consortium name="DOE Joint Genome Institute"/>
            <person name="Mondo S.J."/>
            <person name="Dannebaum R.O."/>
            <person name="Kuo R.C."/>
            <person name="Labutti K."/>
            <person name="Haridas S."/>
            <person name="Kuo A."/>
            <person name="Salamov A."/>
            <person name="Ahrendt S.R."/>
            <person name="Lipzen A."/>
            <person name="Sullivan W."/>
            <person name="Andreopoulos W.B."/>
            <person name="Clum A."/>
            <person name="Lindquist E."/>
            <person name="Daum C."/>
            <person name="Ramamoorthy G.K."/>
            <person name="Gryganskyi A."/>
            <person name="Culley D."/>
            <person name="Magnuson J.K."/>
            <person name="James T.Y."/>
            <person name="O'Malley M.A."/>
            <person name="Stajich J.E."/>
            <person name="Spatafora J.W."/>
            <person name="Visel A."/>
            <person name="Grigoriev I.V."/>
        </authorList>
    </citation>
    <scope>NUCLEOTIDE SEQUENCE [LARGE SCALE GENOMIC DNA]</scope>
    <source>
        <strain evidence="7 8">NRRL 3301</strain>
    </source>
</reference>
<sequence>MKLTLLSSLLWMGSMVMAGSAPSPFVGQCGRHLTQSCSAQANATNVDSCCVEKGAGIFLLSQFWDQHAGYDNQWTIHGLWSDYCNGSYPTNCDPSRQFTNITEVLVAKRAFRLMQEMNNVWPNSAGTGHVDDFWSHEWGKHGTCMSSFEPKCYSNNAYDGMIDYFNTTVKLHKKYDIYKALRRHGVVPGHSYSTSRVQEIIKREFGMFPDLRCNTAGEIVETWMYFFVKGPVQQQILVPTGNNNATNCNATLIYPFKYPNDNANSKIW</sequence>
<dbReference type="InterPro" id="IPR036430">
    <property type="entry name" value="RNase_T2-like_sf"/>
</dbReference>
<dbReference type="PANTHER" id="PTHR11240:SF22">
    <property type="entry name" value="RIBONUCLEASE T2"/>
    <property type="match status" value="1"/>
</dbReference>
<dbReference type="InterPro" id="IPR033697">
    <property type="entry name" value="Ribonuclease_T2_eukaryotic"/>
</dbReference>
<feature type="active site" evidence="4">
    <location>
        <position position="141"/>
    </location>
</feature>
<evidence type="ECO:0000256" key="2">
    <source>
        <dbReference type="ARBA" id="ARBA00012571"/>
    </source>
</evidence>